<dbReference type="Pfam" id="PF01300">
    <property type="entry name" value="Sua5_yciO_yrdC"/>
    <property type="match status" value="1"/>
</dbReference>
<comment type="catalytic activity">
    <reaction evidence="11">
        <text>L-threonine + hydrogencarbonate + ATP = L-threonylcarbamoyladenylate + diphosphate + H2O</text>
        <dbReference type="Rhea" id="RHEA:36407"/>
        <dbReference type="ChEBI" id="CHEBI:15377"/>
        <dbReference type="ChEBI" id="CHEBI:17544"/>
        <dbReference type="ChEBI" id="CHEBI:30616"/>
        <dbReference type="ChEBI" id="CHEBI:33019"/>
        <dbReference type="ChEBI" id="CHEBI:57926"/>
        <dbReference type="ChEBI" id="CHEBI:73682"/>
        <dbReference type="EC" id="2.7.7.87"/>
    </reaction>
</comment>
<keyword evidence="14" id="KW-1185">Reference proteome</keyword>
<comment type="similarity">
    <text evidence="2">Belongs to the SUA5 family.</text>
</comment>
<sequence length="187" mass="20653">MITSEINSALKVLRSQQILLYPTDTVWGIGCDATDKEAVAKVFEIKKRSESKSLIILVDGIEMLKQYIPSVSKNLIELLKTSKNPTTIIYNNPIGLAKNVVAEDNTVAIRIPENEFCKQLITAFGKPIVSTSANVSGNQTPNCFKEIDTAILDSVDYIVNLQREKVNDKSSTILKVADNGEIIVLRK</sequence>
<keyword evidence="7" id="KW-0548">Nucleotidyltransferase</keyword>
<dbReference type="GO" id="GO:0061710">
    <property type="term" value="F:L-threonylcarbamoyladenylate synthase"/>
    <property type="evidence" value="ECO:0007669"/>
    <property type="project" value="UniProtKB-EC"/>
</dbReference>
<dbReference type="EMBL" id="FZNX01000001">
    <property type="protein sequence ID" value="SNR38733.1"/>
    <property type="molecule type" value="Genomic_DNA"/>
</dbReference>
<dbReference type="AlphaFoldDB" id="A0A238VY00"/>
<dbReference type="PANTHER" id="PTHR17490:SF16">
    <property type="entry name" value="THREONYLCARBAMOYL-AMP SYNTHASE"/>
    <property type="match status" value="1"/>
</dbReference>
<evidence type="ECO:0000313" key="14">
    <source>
        <dbReference type="Proteomes" id="UP000198412"/>
    </source>
</evidence>
<dbReference type="OrthoDB" id="9814580at2"/>
<gene>
    <name evidence="13" type="ORF">SAMN04488111_1136</name>
</gene>
<evidence type="ECO:0000256" key="6">
    <source>
        <dbReference type="ARBA" id="ARBA00022694"/>
    </source>
</evidence>
<accession>A0A238VY00</accession>
<dbReference type="InterPro" id="IPR050156">
    <property type="entry name" value="TC-AMP_synthase_SUA5"/>
</dbReference>
<keyword evidence="8" id="KW-0547">Nucleotide-binding</keyword>
<dbReference type="GO" id="GO:0005737">
    <property type="term" value="C:cytoplasm"/>
    <property type="evidence" value="ECO:0007669"/>
    <property type="project" value="UniProtKB-SubCell"/>
</dbReference>
<evidence type="ECO:0000256" key="10">
    <source>
        <dbReference type="ARBA" id="ARBA00029774"/>
    </source>
</evidence>
<keyword evidence="4" id="KW-0963">Cytoplasm</keyword>
<dbReference type="RefSeq" id="WP_089377417.1">
    <property type="nucleotide sequence ID" value="NZ_FZNX01000001.1"/>
</dbReference>
<dbReference type="GO" id="GO:0005524">
    <property type="term" value="F:ATP binding"/>
    <property type="evidence" value="ECO:0007669"/>
    <property type="project" value="UniProtKB-KW"/>
</dbReference>
<protein>
    <recommendedName>
        <fullName evidence="10">L-threonylcarbamoyladenylate synthase</fullName>
        <ecNumber evidence="3">2.7.7.87</ecNumber>
    </recommendedName>
    <alternativeName>
        <fullName evidence="10">L-threonylcarbamoyladenylate synthase</fullName>
    </alternativeName>
</protein>
<dbReference type="GO" id="GO:0000049">
    <property type="term" value="F:tRNA binding"/>
    <property type="evidence" value="ECO:0007669"/>
    <property type="project" value="TreeGrafter"/>
</dbReference>
<comment type="subcellular location">
    <subcellularLocation>
        <location evidence="1">Cytoplasm</location>
    </subcellularLocation>
</comment>
<dbReference type="Gene3D" id="3.90.870.10">
    <property type="entry name" value="DHBP synthase"/>
    <property type="match status" value="1"/>
</dbReference>
<evidence type="ECO:0000313" key="13">
    <source>
        <dbReference type="EMBL" id="SNR38733.1"/>
    </source>
</evidence>
<dbReference type="Proteomes" id="UP000198412">
    <property type="component" value="Unassembled WGS sequence"/>
</dbReference>
<dbReference type="PANTHER" id="PTHR17490">
    <property type="entry name" value="SUA5"/>
    <property type="match status" value="1"/>
</dbReference>
<dbReference type="InterPro" id="IPR006070">
    <property type="entry name" value="Sua5-like_dom"/>
</dbReference>
<organism evidence="13 14">
    <name type="scientific">Lutibacter flavus</name>
    <dbReference type="NCBI Taxonomy" id="691689"/>
    <lineage>
        <taxon>Bacteria</taxon>
        <taxon>Pseudomonadati</taxon>
        <taxon>Bacteroidota</taxon>
        <taxon>Flavobacteriia</taxon>
        <taxon>Flavobacteriales</taxon>
        <taxon>Flavobacteriaceae</taxon>
        <taxon>Lutibacter</taxon>
    </lineage>
</organism>
<dbReference type="NCBIfam" id="TIGR00057">
    <property type="entry name" value="L-threonylcarbamoyladenylate synthase"/>
    <property type="match status" value="1"/>
</dbReference>
<dbReference type="GO" id="GO:0006450">
    <property type="term" value="P:regulation of translational fidelity"/>
    <property type="evidence" value="ECO:0007669"/>
    <property type="project" value="TreeGrafter"/>
</dbReference>
<dbReference type="InterPro" id="IPR017945">
    <property type="entry name" value="DHBP_synth_RibB-like_a/b_dom"/>
</dbReference>
<keyword evidence="9" id="KW-0067">ATP-binding</keyword>
<evidence type="ECO:0000256" key="2">
    <source>
        <dbReference type="ARBA" id="ARBA00007663"/>
    </source>
</evidence>
<feature type="domain" description="YrdC-like" evidence="12">
    <location>
        <begin position="3"/>
        <end position="187"/>
    </location>
</feature>
<evidence type="ECO:0000256" key="9">
    <source>
        <dbReference type="ARBA" id="ARBA00022840"/>
    </source>
</evidence>
<evidence type="ECO:0000256" key="11">
    <source>
        <dbReference type="ARBA" id="ARBA00048366"/>
    </source>
</evidence>
<keyword evidence="5" id="KW-0808">Transferase</keyword>
<dbReference type="EC" id="2.7.7.87" evidence="3"/>
<evidence type="ECO:0000256" key="5">
    <source>
        <dbReference type="ARBA" id="ARBA00022679"/>
    </source>
</evidence>
<dbReference type="PROSITE" id="PS51163">
    <property type="entry name" value="YRDC"/>
    <property type="match status" value="1"/>
</dbReference>
<keyword evidence="6" id="KW-0819">tRNA processing</keyword>
<dbReference type="SUPFAM" id="SSF55821">
    <property type="entry name" value="YrdC/RibB"/>
    <property type="match status" value="1"/>
</dbReference>
<evidence type="ECO:0000256" key="3">
    <source>
        <dbReference type="ARBA" id="ARBA00012584"/>
    </source>
</evidence>
<evidence type="ECO:0000256" key="7">
    <source>
        <dbReference type="ARBA" id="ARBA00022695"/>
    </source>
</evidence>
<evidence type="ECO:0000256" key="8">
    <source>
        <dbReference type="ARBA" id="ARBA00022741"/>
    </source>
</evidence>
<dbReference type="GO" id="GO:0003725">
    <property type="term" value="F:double-stranded RNA binding"/>
    <property type="evidence" value="ECO:0007669"/>
    <property type="project" value="InterPro"/>
</dbReference>
<name>A0A238VY00_9FLAO</name>
<evidence type="ECO:0000256" key="4">
    <source>
        <dbReference type="ARBA" id="ARBA00022490"/>
    </source>
</evidence>
<evidence type="ECO:0000259" key="12">
    <source>
        <dbReference type="PROSITE" id="PS51163"/>
    </source>
</evidence>
<reference evidence="14" key="1">
    <citation type="submission" date="2017-06" db="EMBL/GenBank/DDBJ databases">
        <authorList>
            <person name="Varghese N."/>
            <person name="Submissions S."/>
        </authorList>
    </citation>
    <scope>NUCLEOTIDE SEQUENCE [LARGE SCALE GENOMIC DNA]</scope>
    <source>
        <strain evidence="14">DSM 27993</strain>
    </source>
</reference>
<proteinExistence type="inferred from homology"/>
<dbReference type="GO" id="GO:0008033">
    <property type="term" value="P:tRNA processing"/>
    <property type="evidence" value="ECO:0007669"/>
    <property type="project" value="UniProtKB-KW"/>
</dbReference>
<evidence type="ECO:0000256" key="1">
    <source>
        <dbReference type="ARBA" id="ARBA00004496"/>
    </source>
</evidence>